<feature type="region of interest" description="Disordered" evidence="1">
    <location>
        <begin position="286"/>
        <end position="307"/>
    </location>
</feature>
<evidence type="ECO:0000313" key="3">
    <source>
        <dbReference type="Proteomes" id="UP000790833"/>
    </source>
</evidence>
<protein>
    <submittedName>
        <fullName evidence="2">Uncharacterized protein</fullName>
    </submittedName>
</protein>
<evidence type="ECO:0000256" key="1">
    <source>
        <dbReference type="SAM" id="MobiDB-lite"/>
    </source>
</evidence>
<dbReference type="GeneID" id="66115470"/>
<dbReference type="RefSeq" id="XP_043051258.1">
    <property type="nucleotide sequence ID" value="XM_043192870.1"/>
</dbReference>
<evidence type="ECO:0000313" key="2">
    <source>
        <dbReference type="EMBL" id="KAG7195713.1"/>
    </source>
</evidence>
<reference evidence="2" key="1">
    <citation type="submission" date="2021-03" db="EMBL/GenBank/DDBJ databases">
        <authorList>
            <person name="Palmer J.M."/>
        </authorList>
    </citation>
    <scope>NUCLEOTIDE SEQUENCE</scope>
    <source>
        <strain evidence="2">ARV_011</strain>
    </source>
</reference>
<dbReference type="AlphaFoldDB" id="A0A9P7VDY5"/>
<comment type="caution">
    <text evidence="2">The sequence shown here is derived from an EMBL/GenBank/DDBJ whole genome shotgun (WGS) entry which is preliminary data.</text>
</comment>
<dbReference type="Proteomes" id="UP000790833">
    <property type="component" value="Unassembled WGS sequence"/>
</dbReference>
<accession>A0A9P7VDY5</accession>
<gene>
    <name evidence="2" type="ORF">KQ657_002096</name>
</gene>
<dbReference type="EMBL" id="JAHMUF010000002">
    <property type="protein sequence ID" value="KAG7195713.1"/>
    <property type="molecule type" value="Genomic_DNA"/>
</dbReference>
<keyword evidence="3" id="KW-1185">Reference proteome</keyword>
<proteinExistence type="predicted"/>
<name>A0A9P7VDY5_9ASCO</name>
<feature type="compositionally biased region" description="Acidic residues" evidence="1">
    <location>
        <begin position="292"/>
        <end position="307"/>
    </location>
</feature>
<dbReference type="OrthoDB" id="4087010at2759"/>
<organism evidence="2 3">
    <name type="scientific">Scheffersomyces spartinae</name>
    <dbReference type="NCBI Taxonomy" id="45513"/>
    <lineage>
        <taxon>Eukaryota</taxon>
        <taxon>Fungi</taxon>
        <taxon>Dikarya</taxon>
        <taxon>Ascomycota</taxon>
        <taxon>Saccharomycotina</taxon>
        <taxon>Pichiomycetes</taxon>
        <taxon>Debaryomycetaceae</taxon>
        <taxon>Scheffersomyces</taxon>
    </lineage>
</organism>
<sequence>MYDMIDYKELCTRTGIEEIEFLKCEVDDAINQLLFPQDKYDVTNVLLVGTQRAQLNARKILQELNLPQFSKEAAPPQPLQSELPSLTGQEKTVSLLLMRPKPSITKLPQQLRGNAATSITNINVLTKPEVRALNVSAASTKKASKENKLMGGLHLRINRRKKNVISDNNVKPQGPPLQSTQTNNRRHSLVGDSLPAYIVQQLPQGRRDSEEEIERQHPEDVQAKTNRNHNSRIKSLVDTSKQMYARSNEVDTQDNGTTTEEIHIEDEDHEYILPQLLTRIYGEMNDSPINGGEDEEDYYAYSDEDNGDDVDFINLNGSLDTNRRTVTEGSDSEEYLF</sequence>